<name>A0A937F7D3_9BACT</name>
<reference evidence="3" key="1">
    <citation type="submission" date="2021-01" db="EMBL/GenBank/DDBJ databases">
        <title>Fulvivirga kasyanovii gen. nov., sp nov., a novel member of the phylum Bacteroidetes isolated from seawater in a mussel farm.</title>
        <authorList>
            <person name="Zhao L.-H."/>
            <person name="Wang Z.-J."/>
        </authorList>
    </citation>
    <scope>NUCLEOTIDE SEQUENCE</scope>
    <source>
        <strain evidence="3">2943</strain>
    </source>
</reference>
<dbReference type="Proteomes" id="UP000659388">
    <property type="component" value="Unassembled WGS sequence"/>
</dbReference>
<organism evidence="3 4">
    <name type="scientific">Fulvivirga sediminis</name>
    <dbReference type="NCBI Taxonomy" id="2803949"/>
    <lineage>
        <taxon>Bacteria</taxon>
        <taxon>Pseudomonadati</taxon>
        <taxon>Bacteroidota</taxon>
        <taxon>Cytophagia</taxon>
        <taxon>Cytophagales</taxon>
        <taxon>Fulvivirgaceae</taxon>
        <taxon>Fulvivirga</taxon>
    </lineage>
</organism>
<comment type="caution">
    <text evidence="3">The sequence shown here is derived from an EMBL/GenBank/DDBJ whole genome shotgun (WGS) entry which is preliminary data.</text>
</comment>
<accession>A0A937F7D3</accession>
<evidence type="ECO:0000313" key="4">
    <source>
        <dbReference type="Proteomes" id="UP000659388"/>
    </source>
</evidence>
<proteinExistence type="predicted"/>
<dbReference type="EMBL" id="JAESIY010000009">
    <property type="protein sequence ID" value="MBL3657797.1"/>
    <property type="molecule type" value="Genomic_DNA"/>
</dbReference>
<keyword evidence="4" id="KW-1185">Reference proteome</keyword>
<evidence type="ECO:0000256" key="2">
    <source>
        <dbReference type="SAM" id="SignalP"/>
    </source>
</evidence>
<evidence type="ECO:0000256" key="1">
    <source>
        <dbReference type="SAM" id="MobiDB-lite"/>
    </source>
</evidence>
<sequence length="1609" mass="182178">MWQKVLYPLFAFFLISGLAYSQSGTEIEQDSVRNLLDQSRAKQVLGISDEFQMAYLKMSENQRKTVVSHIVGLMNNKAISSTLRDSYLITMAKSLNGDNNATDNFSQFLEVTQKVLDTYSPDQISKYLQTTGQFFEWRALYFARSNRLFADGDYTIEFVEAAQPEEVIVEEPVDEYQEPENYDDYESDNYDDDDEYWDEWDDEPSDDNWDTEWTEEYEEQTELEDQQMIEAIQGGGVVLPVIEGPVIKFDNANLNFVSPYDSVFLQNTSGTFLILKDQFVGNGGKFDWTMAGLGADSVFCSFPEYSFDTRKPRLKVESAKLTYKGKIDEPVEGIFEYKSIKHDTTTDSRYPRFISYYSNINVKNIGKDLIYHGGFSLDGAKINSASVMGSYSMIEVRNDQSRKFKARAPIFEFGDSIVTAKRASVVIYQNYDSIYHPALRLKYDYENQKLVLQKDKGGFRNTPFVSSYFNIDFTADLIRWDLQSDSLNVSIMEAARMVPLNIESADHYSYDDYSSLGDKIYPFNPLAMVAAYSRKEGVDEFYVDELAKSYKKDIDVMKGAMLFLSQKGLIGYDSNKGLVTVKDKAKHLFNSRFGKKDYDNIVISSVIHYKPNATLNFPKSYMKVRGVESFKVSDSLNVVIEPDSSEITLMENRDIMFNGKISAGNFEYIGEDFYFEYDSFLISMGKIFSIQFYVQDEKTHARTKVDNSMVAVPDENNPESTGATQGTLYINKPNNKSAKVKYANYPKFNAGQGALVYFDRQEILGGVYDKSLKFEVPPFDIDSLSGEDPSSIEFGGGFKSGGIFPDFEEKLIIMPDNTLGFNHQVPQEGYMLYNDPEATYYDHITLNKKGLQGKGELQYLAANLKSDNFIFYPDSVTGNGEYLHMEESEFNGNSYPQTSVENYSMKWVPAKDRMYIKNEDDPIKFYNETATLDGTAILSKEGMFGGGTLLTRGSESKSKSMRFENDRFSARHADFELKSDNPDKPALAGDDVRLRFNLGEDYAVISPEIEGQDAIEFPFAQFKTSISEARWDLVQDKVTMTKPDDVPLESSYFYTTRKDLDSLRFNATNAEYDIKTSELKVSGIPFIVVADAKITPENNEVLILENSKIGRLTNTTIVLDTLYEYHKLTEGVIDIISRNEFTGYATYNFVNALNDTVPVRMENFHLEKFESKNSRKKDAFEMHTVANGTIGGDQNILISPGMFYKGDVIMYANRPTMELDGFIKLDINEPDYDTWIVQKSTGEQREVMIDFDNTLTEMGQKLQAGLYYNIEDNSLYNTFVSDEIVDDDPFFAASGMLTYDKETGEFAVQDTLKAAGKSFKGKVYKYNQETKTVKFEGPVNLVRPDEDFVLKATAIGNGNIETNEYTLNSLITVDIANVPTMAFDAMARDIKDVITNLGAPEGMGDPTQLLYKLGDMIGERPTKEYEKLSKEEHVPLGGFAKETSAPLTFTNVDLKWSTDYNAFYSEGKLGLSNIRSTDLNASLEGFMEITKNEGGGTIFNLFLKASPASWFFFSYEDDQLLVFSSNNIFNDVINKKSNGAKAKIGDLVFAPADKAETLNFINRFRLQYYGIDDIYDLDSDIEPEVEDLPDDGFGGAQEDDGFDDGDDGF</sequence>
<dbReference type="RefSeq" id="WP_202245585.1">
    <property type="nucleotide sequence ID" value="NZ_JAESIY010000009.1"/>
</dbReference>
<feature type="region of interest" description="Disordered" evidence="1">
    <location>
        <begin position="1583"/>
        <end position="1609"/>
    </location>
</feature>
<gene>
    <name evidence="3" type="ORF">JL102_16730</name>
</gene>
<feature type="compositionally biased region" description="Acidic residues" evidence="1">
    <location>
        <begin position="1597"/>
        <end position="1609"/>
    </location>
</feature>
<feature type="chain" id="PRO_5036761201" evidence="2">
    <location>
        <begin position="22"/>
        <end position="1609"/>
    </location>
</feature>
<feature type="signal peptide" evidence="2">
    <location>
        <begin position="1"/>
        <end position="21"/>
    </location>
</feature>
<keyword evidence="2" id="KW-0732">Signal</keyword>
<protein>
    <submittedName>
        <fullName evidence="3">Uncharacterized protein</fullName>
    </submittedName>
</protein>
<evidence type="ECO:0000313" key="3">
    <source>
        <dbReference type="EMBL" id="MBL3657797.1"/>
    </source>
</evidence>